<name>A0ABV1KWA6_9BACL</name>
<dbReference type="EC" id="2.3.1.-" evidence="2"/>
<dbReference type="PANTHER" id="PTHR36174">
    <property type="entry name" value="LIPID II:GLYCINE GLYCYLTRANSFERASE"/>
    <property type="match status" value="1"/>
</dbReference>
<dbReference type="Pfam" id="PF13480">
    <property type="entry name" value="Acetyltransf_6"/>
    <property type="match status" value="1"/>
</dbReference>
<dbReference type="PANTHER" id="PTHR36174:SF1">
    <property type="entry name" value="LIPID II:GLYCINE GLYCYLTRANSFERASE"/>
    <property type="match status" value="1"/>
</dbReference>
<evidence type="ECO:0000313" key="2">
    <source>
        <dbReference type="EMBL" id="MEQ4484270.1"/>
    </source>
</evidence>
<feature type="domain" description="BioF2-like acetyltransferase" evidence="1">
    <location>
        <begin position="164"/>
        <end position="288"/>
    </location>
</feature>
<dbReference type="GO" id="GO:0016746">
    <property type="term" value="F:acyltransferase activity"/>
    <property type="evidence" value="ECO:0007669"/>
    <property type="project" value="UniProtKB-KW"/>
</dbReference>
<protein>
    <submittedName>
        <fullName evidence="2">GNAT family N-acetyltransferase</fullName>
        <ecNumber evidence="2">2.3.1.-</ecNumber>
    </submittedName>
</protein>
<evidence type="ECO:0000259" key="1">
    <source>
        <dbReference type="Pfam" id="PF13480"/>
    </source>
</evidence>
<organism evidence="2 3">
    <name type="scientific">Cohnella silvisoli</name>
    <dbReference type="NCBI Taxonomy" id="2873699"/>
    <lineage>
        <taxon>Bacteria</taxon>
        <taxon>Bacillati</taxon>
        <taxon>Bacillota</taxon>
        <taxon>Bacilli</taxon>
        <taxon>Bacillales</taxon>
        <taxon>Paenibacillaceae</taxon>
        <taxon>Cohnella</taxon>
    </lineage>
</organism>
<keyword evidence="2" id="KW-0012">Acyltransferase</keyword>
<dbReference type="SUPFAM" id="SSF55729">
    <property type="entry name" value="Acyl-CoA N-acyltransferases (Nat)"/>
    <property type="match status" value="1"/>
</dbReference>
<comment type="caution">
    <text evidence="2">The sequence shown here is derived from an EMBL/GenBank/DDBJ whole genome shotgun (WGS) entry which is preliminary data.</text>
</comment>
<keyword evidence="3" id="KW-1185">Reference proteome</keyword>
<dbReference type="InterPro" id="IPR050644">
    <property type="entry name" value="PG_Glycine_Bridge_Synth"/>
</dbReference>
<evidence type="ECO:0000313" key="3">
    <source>
        <dbReference type="Proteomes" id="UP001493487"/>
    </source>
</evidence>
<dbReference type="Gene3D" id="3.40.630.30">
    <property type="match status" value="1"/>
</dbReference>
<proteinExistence type="predicted"/>
<accession>A0ABV1KWA6</accession>
<reference evidence="2 3" key="1">
    <citation type="journal article" date="2023" name="Genome Announc.">
        <title>Pan-Genome Analyses of the Genus Cohnella and Proposal of the Novel Species Cohnella silvisoli sp. nov., Isolated from Forest Soil.</title>
        <authorList>
            <person name="Wang C."/>
            <person name="Mao L."/>
            <person name="Bao G."/>
            <person name="Zhu H."/>
        </authorList>
    </citation>
    <scope>NUCLEOTIDE SEQUENCE [LARGE SCALE GENOMIC DNA]</scope>
    <source>
        <strain evidence="2 3">NL03-T5-1</strain>
    </source>
</reference>
<dbReference type="RefSeq" id="WP_232186651.1">
    <property type="nucleotide sequence ID" value="NZ_JAIOAP010000009.1"/>
</dbReference>
<dbReference type="InterPro" id="IPR016181">
    <property type="entry name" value="Acyl_CoA_acyltransferase"/>
</dbReference>
<dbReference type="InterPro" id="IPR038740">
    <property type="entry name" value="BioF2-like_GNAT_dom"/>
</dbReference>
<keyword evidence="2" id="KW-0808">Transferase</keyword>
<gene>
    <name evidence="2" type="ORF">QJS35_17880</name>
</gene>
<sequence>MNTEIIQRTRTNPLTDSKSKYREMCRNRGDMSLFDQDWWLDITCGGPDNWDVCIVERGNEIVASLPYYKVKKYLFNVIEMPELTLTMGIWMKYPKNLKNDMKLNYEREIYTELIEKLPQVDYSYQHFNWNITNWSTFFWKGFRQTTRYTYVYENIQDLDQIYANFRDNIRAEIRKAEKILKVVESDDLETFHRINKKTFDRQNVPMPHNYETLKLLDQACRKRGCRKIYFAVDEQGQIHSVIYMVWDAKCAYYLLGGADSELRKSGSHSFLLWHAIREMSKVTKQFDLHGGMHEPVERFFRALGALQKPYFQVTKIQGKLFKFAYYMKQAFSQVTAVVAASVMGNL</sequence>
<dbReference type="Proteomes" id="UP001493487">
    <property type="component" value="Unassembled WGS sequence"/>
</dbReference>
<dbReference type="EMBL" id="JASKHM010000010">
    <property type="protein sequence ID" value="MEQ4484270.1"/>
    <property type="molecule type" value="Genomic_DNA"/>
</dbReference>